<dbReference type="SUPFAM" id="SSF52833">
    <property type="entry name" value="Thioredoxin-like"/>
    <property type="match status" value="1"/>
</dbReference>
<evidence type="ECO:0000259" key="1">
    <source>
        <dbReference type="PROSITE" id="PS51352"/>
    </source>
</evidence>
<dbReference type="Proteomes" id="UP000481037">
    <property type="component" value="Unassembled WGS sequence"/>
</dbReference>
<dbReference type="Gene3D" id="1.20.1290.10">
    <property type="entry name" value="AhpD-like"/>
    <property type="match status" value="1"/>
</dbReference>
<sequence length="392" mass="42070">MTLKAKLDAFKADFEAGKPPYNVPYSVIETMHRATAELRASGLADGALKVGDRAPAFTLSDADGNPVSSAELLKQGPLVVSFYRGVWCPYCNLDLQALQAELPQMKALGANLVAISPQTASNSRKSMRQNDLSFPVLNDAGNEVAAAFGIRYQMPDYLIELYKSLKNDLPGFNGDDSWTLPLPGRFVIDTDGTILYAEVDPDYTNRPETELLLPSLTRFAVPKAADVSAANQAIFEQLKKGLGMVPNLYATLAYSETALGNYLTLQNGKSSLNAKEREVINLVVSQVNECAYCLAAHTALGGMVGFTPEQIIEIRKGGAAFDGKLDALAKLVKSATLNRGHAEPALLAAFLAAGYSKGQLVDTVMVIGDKIITNYLHALTQVPVDFPPAPAL</sequence>
<feature type="domain" description="Thioredoxin" evidence="1">
    <location>
        <begin position="48"/>
        <end position="221"/>
    </location>
</feature>
<dbReference type="InterPro" id="IPR004675">
    <property type="entry name" value="AhpD_core"/>
</dbReference>
<gene>
    <name evidence="2" type="ORF">GJ697_13740</name>
</gene>
<dbReference type="AlphaFoldDB" id="A0A6L5QGT2"/>
<dbReference type="CDD" id="cd02970">
    <property type="entry name" value="PRX_like2"/>
    <property type="match status" value="1"/>
</dbReference>
<dbReference type="SUPFAM" id="SSF69118">
    <property type="entry name" value="AhpD-like"/>
    <property type="match status" value="1"/>
</dbReference>
<dbReference type="EMBL" id="WKJM01000010">
    <property type="protein sequence ID" value="MRX08899.1"/>
    <property type="molecule type" value="Genomic_DNA"/>
</dbReference>
<dbReference type="InterPro" id="IPR013766">
    <property type="entry name" value="Thioredoxin_domain"/>
</dbReference>
<dbReference type="InterPro" id="IPR036249">
    <property type="entry name" value="Thioredoxin-like_sf"/>
</dbReference>
<dbReference type="PANTHER" id="PTHR35446:SF3">
    <property type="entry name" value="CMD DOMAIN-CONTAINING PROTEIN"/>
    <property type="match status" value="1"/>
</dbReference>
<evidence type="ECO:0000313" key="2">
    <source>
        <dbReference type="EMBL" id="MRX08899.1"/>
    </source>
</evidence>
<keyword evidence="3" id="KW-1185">Reference proteome</keyword>
<dbReference type="Pfam" id="PF00578">
    <property type="entry name" value="AhpC-TSA"/>
    <property type="match status" value="1"/>
</dbReference>
<dbReference type="InterPro" id="IPR003779">
    <property type="entry name" value="CMD-like"/>
</dbReference>
<accession>A0A6L5QGT2</accession>
<dbReference type="PROSITE" id="PS51352">
    <property type="entry name" value="THIOREDOXIN_2"/>
    <property type="match status" value="1"/>
</dbReference>
<dbReference type="InterPro" id="IPR000866">
    <property type="entry name" value="AhpC/TSA"/>
</dbReference>
<dbReference type="GO" id="GO:0051920">
    <property type="term" value="F:peroxiredoxin activity"/>
    <property type="evidence" value="ECO:0007669"/>
    <property type="project" value="InterPro"/>
</dbReference>
<dbReference type="NCBIfam" id="TIGR00778">
    <property type="entry name" value="ahpD_dom"/>
    <property type="match status" value="1"/>
</dbReference>
<dbReference type="Gene3D" id="3.40.30.10">
    <property type="entry name" value="Glutaredoxin"/>
    <property type="match status" value="1"/>
</dbReference>
<protein>
    <submittedName>
        <fullName evidence="2">Redoxin domain-containing protein</fullName>
    </submittedName>
</protein>
<dbReference type="PANTHER" id="PTHR35446">
    <property type="entry name" value="SI:CH211-175M2.5"/>
    <property type="match status" value="1"/>
</dbReference>
<dbReference type="InterPro" id="IPR029032">
    <property type="entry name" value="AhpD-like"/>
</dbReference>
<name>A0A6L5QGT2_9BURK</name>
<dbReference type="Pfam" id="PF02627">
    <property type="entry name" value="CMD"/>
    <property type="match status" value="1"/>
</dbReference>
<reference evidence="2 3" key="1">
    <citation type="submission" date="2019-11" db="EMBL/GenBank/DDBJ databases">
        <title>Novel species isolated from a subtropical stream in China.</title>
        <authorList>
            <person name="Lu H."/>
        </authorList>
    </citation>
    <scope>NUCLEOTIDE SEQUENCE [LARGE SCALE GENOMIC DNA]</scope>
    <source>
        <strain evidence="2 3">FT25W</strain>
    </source>
</reference>
<organism evidence="2 3">
    <name type="scientific">Duganella alba</name>
    <dbReference type="NCBI Taxonomy" id="2666081"/>
    <lineage>
        <taxon>Bacteria</taxon>
        <taxon>Pseudomonadati</taxon>
        <taxon>Pseudomonadota</taxon>
        <taxon>Betaproteobacteria</taxon>
        <taxon>Burkholderiales</taxon>
        <taxon>Oxalobacteraceae</taxon>
        <taxon>Telluria group</taxon>
        <taxon>Duganella</taxon>
    </lineage>
</organism>
<comment type="caution">
    <text evidence="2">The sequence shown here is derived from an EMBL/GenBank/DDBJ whole genome shotgun (WGS) entry which is preliminary data.</text>
</comment>
<proteinExistence type="predicted"/>
<evidence type="ECO:0000313" key="3">
    <source>
        <dbReference type="Proteomes" id="UP000481037"/>
    </source>
</evidence>